<reference evidence="3" key="1">
    <citation type="submission" date="2024-02" db="UniProtKB">
        <authorList>
            <consortium name="WormBaseParasite"/>
        </authorList>
    </citation>
    <scope>IDENTIFICATION</scope>
</reference>
<dbReference type="InterPro" id="IPR007110">
    <property type="entry name" value="Ig-like_dom"/>
</dbReference>
<dbReference type="PROSITE" id="PS50835">
    <property type="entry name" value="IG_LIKE"/>
    <property type="match status" value="1"/>
</dbReference>
<dbReference type="AlphaFoldDB" id="A0AAF3FB18"/>
<dbReference type="InterPro" id="IPR013783">
    <property type="entry name" value="Ig-like_fold"/>
</dbReference>
<organism evidence="2 3">
    <name type="scientific">Mesorhabditis belari</name>
    <dbReference type="NCBI Taxonomy" id="2138241"/>
    <lineage>
        <taxon>Eukaryota</taxon>
        <taxon>Metazoa</taxon>
        <taxon>Ecdysozoa</taxon>
        <taxon>Nematoda</taxon>
        <taxon>Chromadorea</taxon>
        <taxon>Rhabditida</taxon>
        <taxon>Rhabditina</taxon>
        <taxon>Rhabditomorpha</taxon>
        <taxon>Rhabditoidea</taxon>
        <taxon>Rhabditidae</taxon>
        <taxon>Mesorhabditinae</taxon>
        <taxon>Mesorhabditis</taxon>
    </lineage>
</organism>
<evidence type="ECO:0000313" key="2">
    <source>
        <dbReference type="Proteomes" id="UP000887575"/>
    </source>
</evidence>
<sequence length="72" mass="8033">MFSPLKIEQEGIPSDIEEVADRTVTISCPVYGKPTSTVNWLKNGRPLSDQQKIKTSNRPKLYSLKLAKDEAA</sequence>
<protein>
    <recommendedName>
        <fullName evidence="1">Ig-like domain-containing protein</fullName>
    </recommendedName>
</protein>
<dbReference type="WBParaSite" id="MBELARI_LOCUS3142">
    <property type="protein sequence ID" value="MBELARI_LOCUS3142"/>
    <property type="gene ID" value="MBELARI_LOCUS3142"/>
</dbReference>
<dbReference type="Gene3D" id="2.60.40.10">
    <property type="entry name" value="Immunoglobulins"/>
    <property type="match status" value="1"/>
</dbReference>
<keyword evidence="2" id="KW-1185">Reference proteome</keyword>
<evidence type="ECO:0000313" key="3">
    <source>
        <dbReference type="WBParaSite" id="MBELARI_LOCUS3142"/>
    </source>
</evidence>
<feature type="domain" description="Ig-like" evidence="1">
    <location>
        <begin position="4"/>
        <end position="72"/>
    </location>
</feature>
<evidence type="ECO:0000259" key="1">
    <source>
        <dbReference type="PROSITE" id="PS50835"/>
    </source>
</evidence>
<dbReference type="Pfam" id="PF07679">
    <property type="entry name" value="I-set"/>
    <property type="match status" value="1"/>
</dbReference>
<name>A0AAF3FB18_9BILA</name>
<dbReference type="InterPro" id="IPR036179">
    <property type="entry name" value="Ig-like_dom_sf"/>
</dbReference>
<accession>A0AAF3FB18</accession>
<dbReference type="Proteomes" id="UP000887575">
    <property type="component" value="Unassembled WGS sequence"/>
</dbReference>
<dbReference type="InterPro" id="IPR013098">
    <property type="entry name" value="Ig_I-set"/>
</dbReference>
<dbReference type="SUPFAM" id="SSF48726">
    <property type="entry name" value="Immunoglobulin"/>
    <property type="match status" value="1"/>
</dbReference>
<proteinExistence type="predicted"/>